<dbReference type="Proteomes" id="UP000050454">
    <property type="component" value="Unassembled WGS sequence"/>
</dbReference>
<organism evidence="1 2">
    <name type="scientific">Jiulongibacter sediminis</name>
    <dbReference type="NCBI Taxonomy" id="1605367"/>
    <lineage>
        <taxon>Bacteria</taxon>
        <taxon>Pseudomonadati</taxon>
        <taxon>Bacteroidota</taxon>
        <taxon>Cytophagia</taxon>
        <taxon>Cytophagales</taxon>
        <taxon>Leadbetterellaceae</taxon>
        <taxon>Jiulongibacter</taxon>
    </lineage>
</organism>
<proteinExistence type="predicted"/>
<sequence>MAKAKVTIPTNVQELLELADFIQAKHSEDGESSVLSAMPDNTIADMQTKADTCLKHHLHAEELRRQMELAYRERDLLLGVHRKNPKKLGDWGFVVSDRAVAKTTRTEPLATVS</sequence>
<name>A0A0P7BYR8_9BACT</name>
<keyword evidence="2" id="KW-1185">Reference proteome</keyword>
<dbReference type="OrthoDB" id="1120100at2"/>
<evidence type="ECO:0000313" key="2">
    <source>
        <dbReference type="Proteomes" id="UP000050454"/>
    </source>
</evidence>
<dbReference type="RefSeq" id="WP_055143914.1">
    <property type="nucleotide sequence ID" value="NZ_JXSZ01000005.1"/>
</dbReference>
<gene>
    <name evidence="1" type="ORF">AFM12_03395</name>
</gene>
<evidence type="ECO:0000313" key="1">
    <source>
        <dbReference type="EMBL" id="KPM49651.1"/>
    </source>
</evidence>
<reference evidence="1 2" key="1">
    <citation type="submission" date="2015-07" db="EMBL/GenBank/DDBJ databases">
        <title>The draft genome sequence of Leadbetterella sp. JN14-9.</title>
        <authorList>
            <person name="Liu Y."/>
            <person name="Du J."/>
            <person name="Shao Z."/>
        </authorList>
    </citation>
    <scope>NUCLEOTIDE SEQUENCE [LARGE SCALE GENOMIC DNA]</scope>
    <source>
        <strain evidence="1 2">JN14-9</strain>
    </source>
</reference>
<protein>
    <submittedName>
        <fullName evidence="1">Uncharacterized protein</fullName>
    </submittedName>
</protein>
<dbReference type="AlphaFoldDB" id="A0A0P7BYR8"/>
<dbReference type="EMBL" id="LGTQ01000005">
    <property type="protein sequence ID" value="KPM49651.1"/>
    <property type="molecule type" value="Genomic_DNA"/>
</dbReference>
<accession>A0A0P7BYR8</accession>
<comment type="caution">
    <text evidence="1">The sequence shown here is derived from an EMBL/GenBank/DDBJ whole genome shotgun (WGS) entry which is preliminary data.</text>
</comment>